<gene>
    <name evidence="2" type="ORF">EOD42_25430</name>
</gene>
<evidence type="ECO:0000313" key="2">
    <source>
        <dbReference type="EMBL" id="RVT89287.1"/>
    </source>
</evidence>
<accession>A0A437LV90</accession>
<proteinExistence type="predicted"/>
<dbReference type="AlphaFoldDB" id="A0A437LV90"/>
<keyword evidence="3" id="KW-1185">Reference proteome</keyword>
<sequence length="63" mass="7496">MSFLLVIFGMIPAGMLFRDWATGWGIRLFLIVAALANWWMFYSVNKREIAEWWRLCRLGYCFG</sequence>
<reference evidence="2 3" key="1">
    <citation type="submission" date="2019-01" db="EMBL/GenBank/DDBJ databases">
        <authorList>
            <person name="Chen W.-M."/>
        </authorList>
    </citation>
    <scope>NUCLEOTIDE SEQUENCE [LARGE SCALE GENOMIC DNA]</scope>
    <source>
        <strain evidence="2 3">CCP-6</strain>
    </source>
</reference>
<keyword evidence="1" id="KW-0472">Membrane</keyword>
<protein>
    <submittedName>
        <fullName evidence="2">Uncharacterized protein</fullName>
    </submittedName>
</protein>
<dbReference type="EMBL" id="SACL01000021">
    <property type="protein sequence ID" value="RVT89287.1"/>
    <property type="molecule type" value="Genomic_DNA"/>
</dbReference>
<organism evidence="2 3">
    <name type="scientific">Rhodovarius crocodyli</name>
    <dbReference type="NCBI Taxonomy" id="1979269"/>
    <lineage>
        <taxon>Bacteria</taxon>
        <taxon>Pseudomonadati</taxon>
        <taxon>Pseudomonadota</taxon>
        <taxon>Alphaproteobacteria</taxon>
        <taxon>Acetobacterales</taxon>
        <taxon>Roseomonadaceae</taxon>
        <taxon>Rhodovarius</taxon>
    </lineage>
</organism>
<name>A0A437LV90_9PROT</name>
<feature type="transmembrane region" description="Helical" evidence="1">
    <location>
        <begin position="26"/>
        <end position="44"/>
    </location>
</feature>
<dbReference type="Proteomes" id="UP000282957">
    <property type="component" value="Unassembled WGS sequence"/>
</dbReference>
<dbReference type="RefSeq" id="WP_127790418.1">
    <property type="nucleotide sequence ID" value="NZ_SACL01000021.1"/>
</dbReference>
<comment type="caution">
    <text evidence="2">The sequence shown here is derived from an EMBL/GenBank/DDBJ whole genome shotgun (WGS) entry which is preliminary data.</text>
</comment>
<evidence type="ECO:0000256" key="1">
    <source>
        <dbReference type="SAM" id="Phobius"/>
    </source>
</evidence>
<keyword evidence="1" id="KW-0812">Transmembrane</keyword>
<keyword evidence="1" id="KW-1133">Transmembrane helix</keyword>
<evidence type="ECO:0000313" key="3">
    <source>
        <dbReference type="Proteomes" id="UP000282957"/>
    </source>
</evidence>